<organism evidence="1 2">
    <name type="scientific">Anopheles melas</name>
    <dbReference type="NCBI Taxonomy" id="34690"/>
    <lineage>
        <taxon>Eukaryota</taxon>
        <taxon>Metazoa</taxon>
        <taxon>Ecdysozoa</taxon>
        <taxon>Arthropoda</taxon>
        <taxon>Hexapoda</taxon>
        <taxon>Insecta</taxon>
        <taxon>Pterygota</taxon>
        <taxon>Neoptera</taxon>
        <taxon>Endopterygota</taxon>
        <taxon>Diptera</taxon>
        <taxon>Nematocera</taxon>
        <taxon>Culicoidea</taxon>
        <taxon>Culicidae</taxon>
        <taxon>Anophelinae</taxon>
        <taxon>Anopheles</taxon>
    </lineage>
</organism>
<name>A0A182UHB9_9DIPT</name>
<dbReference type="VEuPathDB" id="VectorBase:AMEC020407"/>
<reference evidence="2" key="1">
    <citation type="submission" date="2014-01" db="EMBL/GenBank/DDBJ databases">
        <title>The Genome Sequence of Anopheles melas CM1001059_A (V2).</title>
        <authorList>
            <consortium name="The Broad Institute Genomics Platform"/>
            <person name="Neafsey D.E."/>
            <person name="Besansky N."/>
            <person name="Howell P."/>
            <person name="Walton C."/>
            <person name="Young S.K."/>
            <person name="Zeng Q."/>
            <person name="Gargeya S."/>
            <person name="Fitzgerald M."/>
            <person name="Haas B."/>
            <person name="Abouelleil A."/>
            <person name="Allen A.W."/>
            <person name="Alvarado L."/>
            <person name="Arachchi H.M."/>
            <person name="Berlin A.M."/>
            <person name="Chapman S.B."/>
            <person name="Gainer-Dewar J."/>
            <person name="Goldberg J."/>
            <person name="Griggs A."/>
            <person name="Gujja S."/>
            <person name="Hansen M."/>
            <person name="Howarth C."/>
            <person name="Imamovic A."/>
            <person name="Ireland A."/>
            <person name="Larimer J."/>
            <person name="McCowan C."/>
            <person name="Murphy C."/>
            <person name="Pearson M."/>
            <person name="Poon T.W."/>
            <person name="Priest M."/>
            <person name="Roberts A."/>
            <person name="Saif S."/>
            <person name="Shea T."/>
            <person name="Sisk P."/>
            <person name="Sykes S."/>
            <person name="Wortman J."/>
            <person name="Nusbaum C."/>
            <person name="Birren B."/>
        </authorList>
    </citation>
    <scope>NUCLEOTIDE SEQUENCE [LARGE SCALE GENOMIC DNA]</scope>
    <source>
        <strain evidence="2">CM1001059</strain>
    </source>
</reference>
<evidence type="ECO:0000313" key="1">
    <source>
        <dbReference type="EnsemblMetazoa" id="AMEC020407-PA"/>
    </source>
</evidence>
<sequence>MESEGGIPTCPINLATLRTRLPDLGSWSLPHICKEAVTNSGGTTTPEGTSGNYSSNITATADAFYQPTTVPGSLHTVVPANGTAVTVQPTAQQHYHQTNLHKHYKAHKKMPAFRGRRGWCGCLQSALNSIYWFRICRDDDDDASPAATTSRYCVRRPPTCRFGVAIIYQHVCVRTPHAHRYRSGQDANALQTVDENFKYFRVFCGAEHGALSR</sequence>
<protein>
    <submittedName>
        <fullName evidence="1">Uncharacterized protein</fullName>
    </submittedName>
</protein>
<accession>A0A182UHB9</accession>
<dbReference type="Proteomes" id="UP000075902">
    <property type="component" value="Unassembled WGS sequence"/>
</dbReference>
<dbReference type="EnsemblMetazoa" id="AMEC020407-RA">
    <property type="protein sequence ID" value="AMEC020407-PA"/>
    <property type="gene ID" value="AMEC020407"/>
</dbReference>
<keyword evidence="2" id="KW-1185">Reference proteome</keyword>
<dbReference type="STRING" id="34690.A0A182UHB9"/>
<evidence type="ECO:0000313" key="2">
    <source>
        <dbReference type="Proteomes" id="UP000075902"/>
    </source>
</evidence>
<proteinExistence type="predicted"/>
<reference evidence="1" key="2">
    <citation type="submission" date="2020-05" db="UniProtKB">
        <authorList>
            <consortium name="EnsemblMetazoa"/>
        </authorList>
    </citation>
    <scope>IDENTIFICATION</scope>
    <source>
        <strain evidence="1">CM1001059</strain>
    </source>
</reference>
<dbReference type="AlphaFoldDB" id="A0A182UHB9"/>